<dbReference type="Gene3D" id="3.40.630.30">
    <property type="match status" value="1"/>
</dbReference>
<organism evidence="2 3">
    <name type="scientific">Syntrophobotulus glycolicus (strain DSM 8271 / FlGlyR)</name>
    <dbReference type="NCBI Taxonomy" id="645991"/>
    <lineage>
        <taxon>Bacteria</taxon>
        <taxon>Bacillati</taxon>
        <taxon>Bacillota</taxon>
        <taxon>Clostridia</taxon>
        <taxon>Eubacteriales</taxon>
        <taxon>Desulfitobacteriaceae</taxon>
        <taxon>Syntrophobotulus</taxon>
    </lineage>
</organism>
<proteinExistence type="predicted"/>
<protein>
    <submittedName>
        <fullName evidence="2">Phosphinothricin acetyltransferase</fullName>
    </submittedName>
</protein>
<evidence type="ECO:0000313" key="2">
    <source>
        <dbReference type="EMBL" id="ADY57012.1"/>
    </source>
</evidence>
<sequence>MTSRIRLASTKDAEQIRQIYSPYVENTVISFETAGPSAAEMEMRIRQVMDKHLWLVYEQEGEILGYAYASSHHERSAYSWAVDVSIYVKADRVGRGIGKSLYSPFFKLLKLQGFCNAYAIIALPNQASTALHEYFGFKPIGISSKVGYKFGKWIDVQWWEMHLNTHEAYPLFPCSIHQIDETRLVEAMKR</sequence>
<dbReference type="AlphaFoldDB" id="F0SXV1"/>
<reference evidence="3" key="2">
    <citation type="submission" date="2011-02" db="EMBL/GenBank/DDBJ databases">
        <title>The complete genome of Syntrophobotulus glycolicus DSM 8271.</title>
        <authorList>
            <person name="Lucas S."/>
            <person name="Copeland A."/>
            <person name="Lapidus A."/>
            <person name="Bruce D."/>
            <person name="Goodwin L."/>
            <person name="Pitluck S."/>
            <person name="Kyrpides N."/>
            <person name="Mavromatis K."/>
            <person name="Pagani I."/>
            <person name="Ivanova N."/>
            <person name="Mikhailova N."/>
            <person name="Chertkov O."/>
            <person name="Held B."/>
            <person name="Detter J.C."/>
            <person name="Tapia R."/>
            <person name="Han C."/>
            <person name="Land M."/>
            <person name="Hauser L."/>
            <person name="Markowitz V."/>
            <person name="Cheng J.-F."/>
            <person name="Hugenholtz P."/>
            <person name="Woyke T."/>
            <person name="Wu D."/>
            <person name="Spring S."/>
            <person name="Schroeder M."/>
            <person name="Brambilla E."/>
            <person name="Klenk H.-P."/>
            <person name="Eisen J.A."/>
        </authorList>
    </citation>
    <scope>NUCLEOTIDE SEQUENCE [LARGE SCALE GENOMIC DNA]</scope>
    <source>
        <strain evidence="3">DSM 8271 / FlGlyR</strain>
    </source>
</reference>
<evidence type="ECO:0000259" key="1">
    <source>
        <dbReference type="PROSITE" id="PS51186"/>
    </source>
</evidence>
<dbReference type="eggNOG" id="COG1247">
    <property type="taxonomic scope" value="Bacteria"/>
</dbReference>
<dbReference type="CDD" id="cd04301">
    <property type="entry name" value="NAT_SF"/>
    <property type="match status" value="1"/>
</dbReference>
<dbReference type="Pfam" id="PF13420">
    <property type="entry name" value="Acetyltransf_4"/>
    <property type="match status" value="1"/>
</dbReference>
<dbReference type="RefSeq" id="WP_013625832.1">
    <property type="nucleotide sequence ID" value="NC_015172.1"/>
</dbReference>
<dbReference type="OrthoDB" id="9798006at2"/>
<dbReference type="HOGENOM" id="CLU_013985_4_2_9"/>
<name>F0SXV1_SYNGF</name>
<accession>F0SXV1</accession>
<feature type="domain" description="N-acetyltransferase" evidence="1">
    <location>
        <begin position="3"/>
        <end position="155"/>
    </location>
</feature>
<evidence type="ECO:0000313" key="3">
    <source>
        <dbReference type="Proteomes" id="UP000007488"/>
    </source>
</evidence>
<dbReference type="SUPFAM" id="SSF55729">
    <property type="entry name" value="Acyl-CoA N-acyltransferases (Nat)"/>
    <property type="match status" value="1"/>
</dbReference>
<dbReference type="GO" id="GO:0016747">
    <property type="term" value="F:acyltransferase activity, transferring groups other than amino-acyl groups"/>
    <property type="evidence" value="ECO:0007669"/>
    <property type="project" value="InterPro"/>
</dbReference>
<dbReference type="PANTHER" id="PTHR43072:SF8">
    <property type="entry name" value="ACYLTRANSFERASE FABY-RELATED"/>
    <property type="match status" value="1"/>
</dbReference>
<keyword evidence="3" id="KW-1185">Reference proteome</keyword>
<dbReference type="STRING" id="645991.Sgly_2739"/>
<dbReference type="Proteomes" id="UP000007488">
    <property type="component" value="Chromosome"/>
</dbReference>
<dbReference type="InterPro" id="IPR000182">
    <property type="entry name" value="GNAT_dom"/>
</dbReference>
<dbReference type="PANTHER" id="PTHR43072">
    <property type="entry name" value="N-ACETYLTRANSFERASE"/>
    <property type="match status" value="1"/>
</dbReference>
<dbReference type="InterPro" id="IPR016181">
    <property type="entry name" value="Acyl_CoA_acyltransferase"/>
</dbReference>
<reference evidence="2 3" key="1">
    <citation type="journal article" date="2011" name="Stand. Genomic Sci.">
        <title>Complete genome sequence of Syntrophobotulus glycolicus type strain (FlGlyR).</title>
        <authorList>
            <person name="Han C."/>
            <person name="Mwirichia R."/>
            <person name="Chertkov O."/>
            <person name="Held B."/>
            <person name="Lapidus A."/>
            <person name="Nolan M."/>
            <person name="Lucas S."/>
            <person name="Hammon N."/>
            <person name="Deshpande S."/>
            <person name="Cheng J.F."/>
            <person name="Tapia R."/>
            <person name="Goodwin L."/>
            <person name="Pitluck S."/>
            <person name="Huntemann M."/>
            <person name="Liolios K."/>
            <person name="Ivanova N."/>
            <person name="Pagani I."/>
            <person name="Mavromatis K."/>
            <person name="Ovchinikova G."/>
            <person name="Pati A."/>
            <person name="Chen A."/>
            <person name="Palaniappan K."/>
            <person name="Land M."/>
            <person name="Hauser L."/>
            <person name="Brambilla E.M."/>
            <person name="Rohde M."/>
            <person name="Spring S."/>
            <person name="Sikorski J."/>
            <person name="Goker M."/>
            <person name="Woyke T."/>
            <person name="Bristow J."/>
            <person name="Eisen J.A."/>
            <person name="Markowitz V."/>
            <person name="Hugenholtz P."/>
            <person name="Kyrpides N.C."/>
            <person name="Klenk H.P."/>
            <person name="Detter J.C."/>
        </authorList>
    </citation>
    <scope>NUCLEOTIDE SEQUENCE [LARGE SCALE GENOMIC DNA]</scope>
    <source>
        <strain evidence="3">DSM 8271 / FlGlyR</strain>
    </source>
</reference>
<dbReference type="PROSITE" id="PS51186">
    <property type="entry name" value="GNAT"/>
    <property type="match status" value="1"/>
</dbReference>
<dbReference type="EMBL" id="CP002547">
    <property type="protein sequence ID" value="ADY57012.1"/>
    <property type="molecule type" value="Genomic_DNA"/>
</dbReference>
<gene>
    <name evidence="2" type="ordered locus">Sgly_2739</name>
</gene>
<dbReference type="KEGG" id="sgy:Sgly_2739"/>